<dbReference type="GO" id="GO:0006355">
    <property type="term" value="P:regulation of DNA-templated transcription"/>
    <property type="evidence" value="ECO:0007669"/>
    <property type="project" value="InterPro"/>
</dbReference>
<dbReference type="GO" id="GO:0008270">
    <property type="term" value="F:zinc ion binding"/>
    <property type="evidence" value="ECO:0007669"/>
    <property type="project" value="UniProtKB-KW"/>
</dbReference>
<keyword evidence="1" id="KW-0479">Metal-binding</keyword>
<gene>
    <name evidence="4" type="ORF">EST38_g3701</name>
</gene>
<evidence type="ECO:0000313" key="5">
    <source>
        <dbReference type="Proteomes" id="UP000290288"/>
    </source>
</evidence>
<dbReference type="STRING" id="2316362.A0A4Q2DRM4"/>
<dbReference type="OrthoDB" id="1939603at2759"/>
<accession>A0A4Q2DRM4</accession>
<feature type="domain" description="C2H2-type" evidence="3">
    <location>
        <begin position="213"/>
        <end position="244"/>
    </location>
</feature>
<dbReference type="PANTHER" id="PTHR36167">
    <property type="entry name" value="C2H2 FINGER DOMAIN TRANSCRIPTION FACTOR (EUROFUNG)-RELATED"/>
    <property type="match status" value="1"/>
</dbReference>
<dbReference type="PROSITE" id="PS00028">
    <property type="entry name" value="ZINC_FINGER_C2H2_1"/>
    <property type="match status" value="1"/>
</dbReference>
<feature type="region of interest" description="Disordered" evidence="2">
    <location>
        <begin position="1"/>
        <end position="54"/>
    </location>
</feature>
<protein>
    <recommendedName>
        <fullName evidence="3">C2H2-type domain-containing protein</fullName>
    </recommendedName>
</protein>
<dbReference type="PANTHER" id="PTHR36167:SF3">
    <property type="entry name" value="C2H2 FINGER DOMAIN TRANSCRIPTION FACTOR (EUROFUNG)-RELATED"/>
    <property type="match status" value="1"/>
</dbReference>
<name>A0A4Q2DRM4_9AGAR</name>
<keyword evidence="1" id="KW-0862">Zinc</keyword>
<feature type="compositionally biased region" description="Polar residues" evidence="2">
    <location>
        <begin position="168"/>
        <end position="181"/>
    </location>
</feature>
<reference evidence="4 5" key="1">
    <citation type="submission" date="2019-01" db="EMBL/GenBank/DDBJ databases">
        <title>Draft genome sequence of Psathyrella aberdarensis IHI B618.</title>
        <authorList>
            <person name="Buettner E."/>
            <person name="Kellner H."/>
        </authorList>
    </citation>
    <scope>NUCLEOTIDE SEQUENCE [LARGE SCALE GENOMIC DNA]</scope>
    <source>
        <strain evidence="4 5">IHI B618</strain>
    </source>
</reference>
<dbReference type="InterPro" id="IPR013087">
    <property type="entry name" value="Znf_C2H2_type"/>
</dbReference>
<feature type="compositionally biased region" description="Basic and acidic residues" evidence="2">
    <location>
        <begin position="91"/>
        <end position="101"/>
    </location>
</feature>
<feature type="compositionally biased region" description="Polar residues" evidence="2">
    <location>
        <begin position="114"/>
        <end position="124"/>
    </location>
</feature>
<dbReference type="InterPro" id="IPR039327">
    <property type="entry name" value="CON7-like"/>
</dbReference>
<evidence type="ECO:0000313" key="4">
    <source>
        <dbReference type="EMBL" id="RXW22151.1"/>
    </source>
</evidence>
<feature type="compositionally biased region" description="Polar residues" evidence="2">
    <location>
        <begin position="32"/>
        <end position="47"/>
    </location>
</feature>
<dbReference type="Proteomes" id="UP000290288">
    <property type="component" value="Unassembled WGS sequence"/>
</dbReference>
<evidence type="ECO:0000256" key="2">
    <source>
        <dbReference type="SAM" id="MobiDB-lite"/>
    </source>
</evidence>
<proteinExistence type="predicted"/>
<dbReference type="PROSITE" id="PS50157">
    <property type="entry name" value="ZINC_FINGER_C2H2_2"/>
    <property type="match status" value="1"/>
</dbReference>
<sequence length="354" mass="39655">MDKYPPLQTPSSLLDQRRMSEPALHSGGPIYHTSSTDVASTGRQQPTIHYDYSKSPPLMYLTPALHRGASTGSLRDLRQQHYQYPPSNGGWKHDHSLDHQYEQASSLEEPLSPFQPSFSGSLASPSGVPYSPINDYGPSPPGTGTSTSSSGPMSAGVPGQQPHPFRSPQRSMSGPSHSSLDGTDRKNYSFIALPGNAVKKRPRRRYDEIERLYQCSWPDCAKAYGTLNHLNAHVTMQKHGPKRSPNEFKELRKQWRKAKKEADCTSSSLESLRRASFSVSRDYDYDASRFAFSTSTHRPHLLDFPTSMQMQQSFNHGQYPDGPNMTMASHRRGRGFQQCHQGIRHLVMLLCPTH</sequence>
<evidence type="ECO:0000259" key="3">
    <source>
        <dbReference type="PROSITE" id="PS50157"/>
    </source>
</evidence>
<dbReference type="AlphaFoldDB" id="A0A4Q2DRM4"/>
<dbReference type="EMBL" id="SDEE01000082">
    <property type="protein sequence ID" value="RXW22151.1"/>
    <property type="molecule type" value="Genomic_DNA"/>
</dbReference>
<keyword evidence="1" id="KW-0863">Zinc-finger</keyword>
<feature type="compositionally biased region" description="Low complexity" evidence="2">
    <location>
        <begin position="142"/>
        <end position="152"/>
    </location>
</feature>
<keyword evidence="5" id="KW-1185">Reference proteome</keyword>
<evidence type="ECO:0000256" key="1">
    <source>
        <dbReference type="PROSITE-ProRule" id="PRU00042"/>
    </source>
</evidence>
<feature type="region of interest" description="Disordered" evidence="2">
    <location>
        <begin position="81"/>
        <end position="187"/>
    </location>
</feature>
<comment type="caution">
    <text evidence="4">The sequence shown here is derived from an EMBL/GenBank/DDBJ whole genome shotgun (WGS) entry which is preliminary data.</text>
</comment>
<organism evidence="4 5">
    <name type="scientific">Candolleomyces aberdarensis</name>
    <dbReference type="NCBI Taxonomy" id="2316362"/>
    <lineage>
        <taxon>Eukaryota</taxon>
        <taxon>Fungi</taxon>
        <taxon>Dikarya</taxon>
        <taxon>Basidiomycota</taxon>
        <taxon>Agaricomycotina</taxon>
        <taxon>Agaricomycetes</taxon>
        <taxon>Agaricomycetidae</taxon>
        <taxon>Agaricales</taxon>
        <taxon>Agaricineae</taxon>
        <taxon>Psathyrellaceae</taxon>
        <taxon>Candolleomyces</taxon>
    </lineage>
</organism>
<dbReference type="Gene3D" id="3.30.160.60">
    <property type="entry name" value="Classic Zinc Finger"/>
    <property type="match status" value="1"/>
</dbReference>